<protein>
    <recommendedName>
        <fullName evidence="5">Pentacotripeptide-repeat region of PRORP domain-containing protein</fullName>
    </recommendedName>
</protein>
<dbReference type="InterPro" id="IPR011990">
    <property type="entry name" value="TPR-like_helical_dom_sf"/>
</dbReference>
<dbReference type="AlphaFoldDB" id="A0A4V1IQH7"/>
<organism evidence="3 4">
    <name type="scientific">Blyttiomyces helicus</name>
    <dbReference type="NCBI Taxonomy" id="388810"/>
    <lineage>
        <taxon>Eukaryota</taxon>
        <taxon>Fungi</taxon>
        <taxon>Fungi incertae sedis</taxon>
        <taxon>Chytridiomycota</taxon>
        <taxon>Chytridiomycota incertae sedis</taxon>
        <taxon>Chytridiomycetes</taxon>
        <taxon>Chytridiomycetes incertae sedis</taxon>
        <taxon>Blyttiomyces</taxon>
    </lineage>
</organism>
<keyword evidence="4" id="KW-1185">Reference proteome</keyword>
<dbReference type="Gene3D" id="1.25.40.10">
    <property type="entry name" value="Tetratricopeptide repeat domain"/>
    <property type="match status" value="1"/>
</dbReference>
<gene>
    <name evidence="3" type="ORF">BDK51DRAFT_39181</name>
</gene>
<proteinExistence type="predicted"/>
<dbReference type="Proteomes" id="UP000269721">
    <property type="component" value="Unassembled WGS sequence"/>
</dbReference>
<evidence type="ECO:0000256" key="1">
    <source>
        <dbReference type="ARBA" id="ARBA00022737"/>
    </source>
</evidence>
<accession>A0A4V1IQH7</accession>
<feature type="region of interest" description="Disordered" evidence="2">
    <location>
        <begin position="262"/>
        <end position="281"/>
    </location>
</feature>
<reference evidence="4" key="1">
    <citation type="journal article" date="2018" name="Nat. Microbiol.">
        <title>Leveraging single-cell genomics to expand the fungal tree of life.</title>
        <authorList>
            <person name="Ahrendt S.R."/>
            <person name="Quandt C.A."/>
            <person name="Ciobanu D."/>
            <person name="Clum A."/>
            <person name="Salamov A."/>
            <person name="Andreopoulos B."/>
            <person name="Cheng J.F."/>
            <person name="Woyke T."/>
            <person name="Pelin A."/>
            <person name="Henrissat B."/>
            <person name="Reynolds N.K."/>
            <person name="Benny G.L."/>
            <person name="Smith M.E."/>
            <person name="James T.Y."/>
            <person name="Grigoriev I.V."/>
        </authorList>
    </citation>
    <scope>NUCLEOTIDE SEQUENCE [LARGE SCALE GENOMIC DNA]</scope>
</reference>
<keyword evidence="1" id="KW-0677">Repeat</keyword>
<dbReference type="PANTHER" id="PTHR47936:SF1">
    <property type="entry name" value="PENTATRICOPEPTIDE REPEAT-CONTAINING PROTEIN GUN1, CHLOROPLASTIC"/>
    <property type="match status" value="1"/>
</dbReference>
<dbReference type="OrthoDB" id="407658at2759"/>
<evidence type="ECO:0000313" key="3">
    <source>
        <dbReference type="EMBL" id="RKO86597.1"/>
    </source>
</evidence>
<dbReference type="EMBL" id="KZ998066">
    <property type="protein sequence ID" value="RKO86597.1"/>
    <property type="molecule type" value="Genomic_DNA"/>
</dbReference>
<sequence length="531" mass="59718">MHPYHARQIIDAAHAACPGEEVRDAEILLLHSKVDAPGEVFSDIIYDLEKLFGKTDRKRHYYILGTFSAILRKAISTKDKQACARIHEIGNFHGLVLNERAYEAIEATLNYNLEKAERLLAERRAGRSMLRIHPYNSILHGLVASNRSTEIASVVQSMQDHSVEANVPTYQILMSLYDPQVPFSTDDPLSALRTFKGLLEAKLHPDDHLCCIFARAMRKVITLLQEYEFHRSPEIYNALIVGYARDDPGLAVEIGNEYLEELRSRRPDPRSPQYAGKRKPPSPEWVFDPIVYQHLGELDIERRAGDVRAMYDYVLRSRMLLNEGILAMLLIRVGTSNPLTLLVPLYEALAMQREASMCDESPIADGITIQDLVASARGADWETAVREPEDKGVHPTRAGYNVILTHLVRQPRSPEVVAGARAVLDKMLESGYTATSNAVTYWELVATAWQNDRVSPLDDIAILYLQALAGDNVALRDAIVRRPPIMAWSTKRSVSLGMGRQRMAPRGCVRASPIFLAFTSRSRAMSPLRRI</sequence>
<name>A0A4V1IQH7_9FUNG</name>
<evidence type="ECO:0000256" key="2">
    <source>
        <dbReference type="SAM" id="MobiDB-lite"/>
    </source>
</evidence>
<evidence type="ECO:0008006" key="5">
    <source>
        <dbReference type="Google" id="ProtNLM"/>
    </source>
</evidence>
<evidence type="ECO:0000313" key="4">
    <source>
        <dbReference type="Proteomes" id="UP000269721"/>
    </source>
</evidence>
<dbReference type="PANTHER" id="PTHR47936">
    <property type="entry name" value="PPR_LONG DOMAIN-CONTAINING PROTEIN"/>
    <property type="match status" value="1"/>
</dbReference>